<dbReference type="Proteomes" id="UP000663854">
    <property type="component" value="Unassembled WGS sequence"/>
</dbReference>
<dbReference type="Proteomes" id="UP000663870">
    <property type="component" value="Unassembled WGS sequence"/>
</dbReference>
<evidence type="ECO:0000256" key="2">
    <source>
        <dbReference type="ARBA" id="ARBA00009988"/>
    </source>
</evidence>
<dbReference type="GO" id="GO:0008476">
    <property type="term" value="F:protein-tyrosine sulfotransferase activity"/>
    <property type="evidence" value="ECO:0007669"/>
    <property type="project" value="UniProtKB-EC"/>
</dbReference>
<dbReference type="Proteomes" id="UP000663823">
    <property type="component" value="Unassembled WGS sequence"/>
</dbReference>
<dbReference type="Proteomes" id="UP000663882">
    <property type="component" value="Unassembled WGS sequence"/>
</dbReference>
<evidence type="ECO:0000256" key="1">
    <source>
        <dbReference type="ARBA" id="ARBA00003886"/>
    </source>
</evidence>
<keyword evidence="8" id="KW-1133">Transmembrane helix</keyword>
<keyword evidence="16" id="KW-1185">Reference proteome</keyword>
<dbReference type="EMBL" id="CAJOAX010005491">
    <property type="protein sequence ID" value="CAF3949845.1"/>
    <property type="molecule type" value="Genomic_DNA"/>
</dbReference>
<dbReference type="FunFam" id="3.40.50.300:FF:002853">
    <property type="entry name" value="Protein-tyrosine sulfotransferase"/>
    <property type="match status" value="1"/>
</dbReference>
<gene>
    <name evidence="13" type="ORF">FNK824_LOCUS3677</name>
    <name evidence="12" type="ORF">JXQ802_LOCUS56927</name>
    <name evidence="14" type="ORF">OTI717_LOCUS26320</name>
    <name evidence="11" type="ORF">PYM288_LOCUS40347</name>
    <name evidence="10" type="ORF">RFH988_LOCUS19578</name>
    <name evidence="9" type="ORF">SEV965_LOCUS5415</name>
</gene>
<dbReference type="Pfam" id="PF13469">
    <property type="entry name" value="Sulfotransfer_3"/>
    <property type="match status" value="1"/>
</dbReference>
<evidence type="ECO:0000256" key="8">
    <source>
        <dbReference type="SAM" id="Phobius"/>
    </source>
</evidence>
<keyword evidence="4" id="KW-1015">Disulfide bond</keyword>
<evidence type="ECO:0000313" key="9">
    <source>
        <dbReference type="EMBL" id="CAF0896609.1"/>
    </source>
</evidence>
<dbReference type="InterPro" id="IPR027417">
    <property type="entry name" value="P-loop_NTPase"/>
</dbReference>
<feature type="transmembrane region" description="Helical" evidence="8">
    <location>
        <begin position="21"/>
        <end position="41"/>
    </location>
</feature>
<dbReference type="PANTHER" id="PTHR12788">
    <property type="entry name" value="PROTEIN-TYROSINE SULFOTRANSFERASE 2"/>
    <property type="match status" value="1"/>
</dbReference>
<dbReference type="EMBL" id="CAJNOL010014161">
    <property type="protein sequence ID" value="CAF1666684.1"/>
    <property type="molecule type" value="Genomic_DNA"/>
</dbReference>
<protein>
    <recommendedName>
        <fullName evidence="7">Protein-tyrosine sulfotransferase</fullName>
        <ecNumber evidence="7">2.8.2.20</ecNumber>
    </recommendedName>
</protein>
<evidence type="ECO:0000313" key="13">
    <source>
        <dbReference type="EMBL" id="CAF3606307.1"/>
    </source>
</evidence>
<keyword evidence="3 7" id="KW-0808">Transferase</keyword>
<evidence type="ECO:0000313" key="15">
    <source>
        <dbReference type="Proteomes" id="UP000663823"/>
    </source>
</evidence>
<sequence length="381" mass="44266">MPWLSIRRRITFNMYQRIIHRSFVFFLLIIIIILLGFYLLLPDNNISIQEQNQSCISKLNNFKEFQQNNYNLSSLKPIIFIGGMPRSGTTLMRAILDSHPLVRCGEETRVIPRILSMRTAWKKSDIEWNRLMAGGMTEEILDSAVRAFVYEILFHHSQSADILCDKDPFVLKYASYISSIFPNSKFLFIIRDARAVIYSVMTRKVTITGFSLTDYRLNLKLWNKGIKIMFDQCKEIGKNKCLMIYYEQLVLQPKKSIENILKFLNLTWVDDVLHHEQLIGKKISLSKTEHSSDQVIKPINLEALTKWIGHIPNDVKQDLDILAPMLKQLGYDTKSDVPSYGNADQLVLDNMNRLKQNADFWNAKAKLYARQLSNSTNLFNN</sequence>
<dbReference type="Proteomes" id="UP000663889">
    <property type="component" value="Unassembled WGS sequence"/>
</dbReference>
<dbReference type="EMBL" id="CAJNOU010000165">
    <property type="protein sequence ID" value="CAF0896609.1"/>
    <property type="molecule type" value="Genomic_DNA"/>
</dbReference>
<comment type="function">
    <text evidence="1 7">Catalyzes the O-sulfation of tyrosine residues within acidic motifs of polypeptides, using 3'-phosphoadenylyl sulfate (PAPS) as cosubstrate.</text>
</comment>
<dbReference type="SUPFAM" id="SSF52540">
    <property type="entry name" value="P-loop containing nucleoside triphosphate hydrolases"/>
    <property type="match status" value="1"/>
</dbReference>
<dbReference type="AlphaFoldDB" id="A0A819KSL6"/>
<reference evidence="14" key="1">
    <citation type="submission" date="2021-02" db="EMBL/GenBank/DDBJ databases">
        <authorList>
            <person name="Nowell W R."/>
        </authorList>
    </citation>
    <scope>NUCLEOTIDE SEQUENCE</scope>
</reference>
<evidence type="ECO:0000313" key="11">
    <source>
        <dbReference type="EMBL" id="CAF1534056.1"/>
    </source>
</evidence>
<comment type="catalytic activity">
    <reaction evidence="6 7">
        <text>L-tyrosyl-[protein] + 3'-phosphoadenylyl sulfate = O-sulfo-L-tyrosine-[protein] + adenosine 3',5'-bisphosphate + H(+)</text>
        <dbReference type="Rhea" id="RHEA:16801"/>
        <dbReference type="Rhea" id="RHEA-COMP:10136"/>
        <dbReference type="Rhea" id="RHEA-COMP:11688"/>
        <dbReference type="ChEBI" id="CHEBI:15378"/>
        <dbReference type="ChEBI" id="CHEBI:46858"/>
        <dbReference type="ChEBI" id="CHEBI:58339"/>
        <dbReference type="ChEBI" id="CHEBI:58343"/>
        <dbReference type="ChEBI" id="CHEBI:65286"/>
        <dbReference type="EC" id="2.8.2.20"/>
    </reaction>
</comment>
<evidence type="ECO:0000256" key="7">
    <source>
        <dbReference type="RuleBase" id="RU365018"/>
    </source>
</evidence>
<dbReference type="PANTHER" id="PTHR12788:SF10">
    <property type="entry name" value="PROTEIN-TYROSINE SULFOTRANSFERASE"/>
    <property type="match status" value="1"/>
</dbReference>
<dbReference type="InterPro" id="IPR026634">
    <property type="entry name" value="TPST-like"/>
</dbReference>
<dbReference type="OrthoDB" id="545675at2759"/>
<evidence type="ECO:0000313" key="16">
    <source>
        <dbReference type="Proteomes" id="UP000663870"/>
    </source>
</evidence>
<evidence type="ECO:0000313" key="14">
    <source>
        <dbReference type="EMBL" id="CAF3949845.1"/>
    </source>
</evidence>
<dbReference type="Proteomes" id="UP000663874">
    <property type="component" value="Unassembled WGS sequence"/>
</dbReference>
<dbReference type="EMBL" id="CAJOBE010000253">
    <property type="protein sequence ID" value="CAF3606307.1"/>
    <property type="molecule type" value="Genomic_DNA"/>
</dbReference>
<dbReference type="EC" id="2.8.2.20" evidence="7"/>
<evidence type="ECO:0000256" key="6">
    <source>
        <dbReference type="ARBA" id="ARBA00048460"/>
    </source>
</evidence>
<evidence type="ECO:0000256" key="5">
    <source>
        <dbReference type="ARBA" id="ARBA00023180"/>
    </source>
</evidence>
<keyword evidence="8" id="KW-0472">Membrane</keyword>
<dbReference type="GO" id="GO:0005794">
    <property type="term" value="C:Golgi apparatus"/>
    <property type="evidence" value="ECO:0007669"/>
    <property type="project" value="TreeGrafter"/>
</dbReference>
<dbReference type="Gene3D" id="3.40.50.300">
    <property type="entry name" value="P-loop containing nucleotide triphosphate hydrolases"/>
    <property type="match status" value="1"/>
</dbReference>
<evidence type="ECO:0000313" key="12">
    <source>
        <dbReference type="EMBL" id="CAF1666684.1"/>
    </source>
</evidence>
<evidence type="ECO:0000313" key="10">
    <source>
        <dbReference type="EMBL" id="CAF1106066.1"/>
    </source>
</evidence>
<dbReference type="EMBL" id="CAJNOO010001153">
    <property type="protein sequence ID" value="CAF1106066.1"/>
    <property type="molecule type" value="Genomic_DNA"/>
</dbReference>
<organism evidence="14 15">
    <name type="scientific">Rotaria sordida</name>
    <dbReference type="NCBI Taxonomy" id="392033"/>
    <lineage>
        <taxon>Eukaryota</taxon>
        <taxon>Metazoa</taxon>
        <taxon>Spiralia</taxon>
        <taxon>Gnathifera</taxon>
        <taxon>Rotifera</taxon>
        <taxon>Eurotatoria</taxon>
        <taxon>Bdelloidea</taxon>
        <taxon>Philodinida</taxon>
        <taxon>Philodinidae</taxon>
        <taxon>Rotaria</taxon>
    </lineage>
</organism>
<keyword evidence="5" id="KW-0325">Glycoprotein</keyword>
<evidence type="ECO:0000256" key="3">
    <source>
        <dbReference type="ARBA" id="ARBA00022679"/>
    </source>
</evidence>
<comment type="similarity">
    <text evidence="2 7">Belongs to the protein sulfotransferase family.</text>
</comment>
<dbReference type="EMBL" id="CAJNOH010012290">
    <property type="protein sequence ID" value="CAF1534056.1"/>
    <property type="molecule type" value="Genomic_DNA"/>
</dbReference>
<accession>A0A819KSL6</accession>
<comment type="caution">
    <text evidence="14">The sequence shown here is derived from an EMBL/GenBank/DDBJ whole genome shotgun (WGS) entry which is preliminary data.</text>
</comment>
<name>A0A819KSL6_9BILA</name>
<evidence type="ECO:0000256" key="4">
    <source>
        <dbReference type="ARBA" id="ARBA00023157"/>
    </source>
</evidence>
<proteinExistence type="inferred from homology"/>
<keyword evidence="8" id="KW-0812">Transmembrane</keyword>